<organism evidence="2 3">
    <name type="scientific">Botryobasidium botryosum (strain FD-172 SS1)</name>
    <dbReference type="NCBI Taxonomy" id="930990"/>
    <lineage>
        <taxon>Eukaryota</taxon>
        <taxon>Fungi</taxon>
        <taxon>Dikarya</taxon>
        <taxon>Basidiomycota</taxon>
        <taxon>Agaricomycotina</taxon>
        <taxon>Agaricomycetes</taxon>
        <taxon>Cantharellales</taxon>
        <taxon>Botryobasidiaceae</taxon>
        <taxon>Botryobasidium</taxon>
    </lineage>
</organism>
<name>A0A067M6U3_BOTB1</name>
<dbReference type="OrthoDB" id="3364608at2759"/>
<dbReference type="EMBL" id="KL198068">
    <property type="protein sequence ID" value="KDQ10405.1"/>
    <property type="molecule type" value="Genomic_DNA"/>
</dbReference>
<dbReference type="STRING" id="930990.A0A067M6U3"/>
<evidence type="ECO:0000256" key="1">
    <source>
        <dbReference type="SAM" id="MobiDB-lite"/>
    </source>
</evidence>
<sequence>MDDSDIFSSSPSHPSHIPRRKPADSDAIPSLKRSHSTASTISLPTPPPSRVRRDHNGLKLLISEDSDEDAEYETDDDAPMDTPSGIGATSRAQVISGLQAVRATAARSPSPFTTGGTPPPRLVLELPEEPRTPRPHGATPRARNPCEPVTPVGRSERQRKPTKLAPMRDSPNNPFLSSADSPPRLPRPTAPSGEQPTIAYVFRGVKTVFANPLYSAEPPAAGTVDPSTLPPEHPDFEPSLTVPSKLLFPTAFASSSKSVSSRGIGSEDEYEEDDDLAVDRTPIARKLFAAPTTPVSKKGKEKLVETRSVAPTKAPAAVASKKRDRTGNLKPPSPPKLRIARTPPKSSSTSTVGGKQRLTYQNASVSATTLKPTVSAASGSGPKTLPSDASRPGASKAASSSVSASATASNLGSIPLRRSPRKLTQHQPPHLGPRKRDVRAGGMRAVDVVKLAHGPVRSQQQRKD</sequence>
<feature type="region of interest" description="Disordered" evidence="1">
    <location>
        <begin position="1"/>
        <end position="196"/>
    </location>
</feature>
<evidence type="ECO:0000313" key="2">
    <source>
        <dbReference type="EMBL" id="KDQ10405.1"/>
    </source>
</evidence>
<feature type="compositionally biased region" description="Acidic residues" evidence="1">
    <location>
        <begin position="64"/>
        <end position="79"/>
    </location>
</feature>
<feature type="compositionally biased region" description="Low complexity" evidence="1">
    <location>
        <begin position="1"/>
        <end position="15"/>
    </location>
</feature>
<reference evidence="3" key="1">
    <citation type="journal article" date="2014" name="Proc. Natl. Acad. Sci. U.S.A.">
        <title>Extensive sampling of basidiomycete genomes demonstrates inadequacy of the white-rot/brown-rot paradigm for wood decay fungi.</title>
        <authorList>
            <person name="Riley R."/>
            <person name="Salamov A.A."/>
            <person name="Brown D.W."/>
            <person name="Nagy L.G."/>
            <person name="Floudas D."/>
            <person name="Held B.W."/>
            <person name="Levasseur A."/>
            <person name="Lombard V."/>
            <person name="Morin E."/>
            <person name="Otillar R."/>
            <person name="Lindquist E.A."/>
            <person name="Sun H."/>
            <person name="LaButti K.M."/>
            <person name="Schmutz J."/>
            <person name="Jabbour D."/>
            <person name="Luo H."/>
            <person name="Baker S.E."/>
            <person name="Pisabarro A.G."/>
            <person name="Walton J.D."/>
            <person name="Blanchette R.A."/>
            <person name="Henrissat B."/>
            <person name="Martin F."/>
            <person name="Cullen D."/>
            <person name="Hibbett D.S."/>
            <person name="Grigoriev I.V."/>
        </authorList>
    </citation>
    <scope>NUCLEOTIDE SEQUENCE [LARGE SCALE GENOMIC DNA]</scope>
    <source>
        <strain evidence="3">FD-172 SS1</strain>
    </source>
</reference>
<keyword evidence="3" id="KW-1185">Reference proteome</keyword>
<dbReference type="InParanoid" id="A0A067M6U3"/>
<feature type="compositionally biased region" description="Polar residues" evidence="1">
    <location>
        <begin position="170"/>
        <end position="180"/>
    </location>
</feature>
<dbReference type="HOGENOM" id="CLU_589237_0_0_1"/>
<accession>A0A067M6U3</accession>
<feature type="compositionally biased region" description="Low complexity" evidence="1">
    <location>
        <begin position="394"/>
        <end position="409"/>
    </location>
</feature>
<feature type="compositionally biased region" description="Polar residues" evidence="1">
    <location>
        <begin position="344"/>
        <end position="378"/>
    </location>
</feature>
<evidence type="ECO:0000313" key="3">
    <source>
        <dbReference type="Proteomes" id="UP000027195"/>
    </source>
</evidence>
<dbReference type="AlphaFoldDB" id="A0A067M6U3"/>
<feature type="compositionally biased region" description="Acidic residues" evidence="1">
    <location>
        <begin position="266"/>
        <end position="276"/>
    </location>
</feature>
<dbReference type="Proteomes" id="UP000027195">
    <property type="component" value="Unassembled WGS sequence"/>
</dbReference>
<protein>
    <submittedName>
        <fullName evidence="2">Uncharacterized protein</fullName>
    </submittedName>
</protein>
<feature type="region of interest" description="Disordered" evidence="1">
    <location>
        <begin position="215"/>
        <end position="442"/>
    </location>
</feature>
<gene>
    <name evidence="2" type="ORF">BOTBODRAFT_147767</name>
</gene>
<proteinExistence type="predicted"/>